<organism evidence="1 2">
    <name type="scientific">Amycolatopsis albispora</name>
    <dbReference type="NCBI Taxonomy" id="1804986"/>
    <lineage>
        <taxon>Bacteria</taxon>
        <taxon>Bacillati</taxon>
        <taxon>Actinomycetota</taxon>
        <taxon>Actinomycetes</taxon>
        <taxon>Pseudonocardiales</taxon>
        <taxon>Pseudonocardiaceae</taxon>
        <taxon>Amycolatopsis</taxon>
    </lineage>
</organism>
<keyword evidence="2" id="KW-1185">Reference proteome</keyword>
<gene>
    <name evidence="1" type="ORF">A4R43_36615</name>
</gene>
<dbReference type="AlphaFoldDB" id="A0A344LGX0"/>
<dbReference type="Proteomes" id="UP000250434">
    <property type="component" value="Chromosome"/>
</dbReference>
<proteinExistence type="predicted"/>
<evidence type="ECO:0000313" key="1">
    <source>
        <dbReference type="EMBL" id="AXB47294.1"/>
    </source>
</evidence>
<dbReference type="EMBL" id="CP015163">
    <property type="protein sequence ID" value="AXB47294.1"/>
    <property type="molecule type" value="Genomic_DNA"/>
</dbReference>
<evidence type="ECO:0000313" key="2">
    <source>
        <dbReference type="Proteomes" id="UP000250434"/>
    </source>
</evidence>
<reference evidence="1 2" key="1">
    <citation type="submission" date="2016-04" db="EMBL/GenBank/DDBJ databases">
        <title>Complete genome sequence and analysis of deep-sea sediment isolate, Amycolatopsis sp. WP1.</title>
        <authorList>
            <person name="Wang H."/>
            <person name="Chen S."/>
            <person name="Wu Q."/>
        </authorList>
    </citation>
    <scope>NUCLEOTIDE SEQUENCE [LARGE SCALE GENOMIC DNA]</scope>
    <source>
        <strain evidence="1 2">WP1</strain>
    </source>
</reference>
<dbReference type="OrthoDB" id="5198144at2"/>
<dbReference type="KEGG" id="aab:A4R43_36615"/>
<sequence>MNDHDDPAAQLAQALGPLIGQRVPGGCEDCDAYRTVKRDAQHRRMWHVTVHHDDTCPQFRQMR</sequence>
<name>A0A344LGX0_9PSEU</name>
<protein>
    <submittedName>
        <fullName evidence="1">Uncharacterized protein</fullName>
    </submittedName>
</protein>
<accession>A0A344LGX0</accession>